<dbReference type="KEGG" id="pml:ATP_00047"/>
<dbReference type="GO" id="GO:0016020">
    <property type="term" value="C:membrane"/>
    <property type="evidence" value="ECO:0007669"/>
    <property type="project" value="InterPro"/>
</dbReference>
<dbReference type="GO" id="GO:0008654">
    <property type="term" value="P:phospholipid biosynthetic process"/>
    <property type="evidence" value="ECO:0007669"/>
    <property type="project" value="InterPro"/>
</dbReference>
<keyword evidence="1" id="KW-0472">Membrane</keyword>
<dbReference type="EC" id="2.7.8.8" evidence="2"/>
<feature type="transmembrane region" description="Helical" evidence="1">
    <location>
        <begin position="32"/>
        <end position="52"/>
    </location>
</feature>
<keyword evidence="2" id="KW-0808">Transferase</keyword>
<dbReference type="InterPro" id="IPR000462">
    <property type="entry name" value="CDP-OH_P_trans"/>
</dbReference>
<feature type="transmembrane region" description="Helical" evidence="1">
    <location>
        <begin position="111"/>
        <end position="132"/>
    </location>
</feature>
<name>B3R070_PHYMT</name>
<keyword evidence="3" id="KW-1185">Reference proteome</keyword>
<sequence>MLLGIYNYTTILSYLNLFMGFLGIGLALGDKYLLATICLLIAGICDMFDGLVSRSKKNRTIFEKKYGIQIDSLADIISFGCLPIFINYALIQNDDIQAPKSLLSIRGEPQIYILFWFISSFYVLAALIRLSYFNAISEEKLQDKIPNNNPQFFIGIPVTFSAIIFPFIILIKTIISKIFKRNQEILINLNYIIINIYFILVMVLTFLFVFPKIKIKKPTKKYINILSFFSCLVIFLLIFLQLFTAIE</sequence>
<dbReference type="Gene3D" id="1.20.120.1760">
    <property type="match status" value="1"/>
</dbReference>
<dbReference type="AlphaFoldDB" id="B3R070"/>
<feature type="transmembrane region" description="Helical" evidence="1">
    <location>
        <begin position="152"/>
        <end position="171"/>
    </location>
</feature>
<feature type="transmembrane region" description="Helical" evidence="1">
    <location>
        <begin position="222"/>
        <end position="246"/>
    </location>
</feature>
<reference evidence="2 3" key="1">
    <citation type="journal article" date="2008" name="BMC Genomics">
        <title>The linear chromosome of the plant-pathogenic mycoplasma 'Candidatus Phytoplasma mali'.</title>
        <authorList>
            <person name="Kube M."/>
            <person name="Schneider B."/>
            <person name="Kuhl H."/>
            <person name="Dandekar T."/>
            <person name="Heitmann K."/>
            <person name="Migdoll A.M."/>
            <person name="Reinhardt R."/>
            <person name="Seemueller E."/>
        </authorList>
    </citation>
    <scope>NUCLEOTIDE SEQUENCE [LARGE SCALE GENOMIC DNA]</scope>
    <source>
        <strain evidence="2 3">AT</strain>
    </source>
</reference>
<evidence type="ECO:0000313" key="3">
    <source>
        <dbReference type="Proteomes" id="UP000002020"/>
    </source>
</evidence>
<proteinExistence type="predicted"/>
<keyword evidence="1" id="KW-0812">Transmembrane</keyword>
<dbReference type="InterPro" id="IPR043130">
    <property type="entry name" value="CDP-OH_PTrfase_TM_dom"/>
</dbReference>
<dbReference type="HOGENOM" id="CLU_049944_4_0_14"/>
<dbReference type="eggNOG" id="COG1183">
    <property type="taxonomic scope" value="Bacteria"/>
</dbReference>
<dbReference type="GO" id="GO:0003882">
    <property type="term" value="F:CDP-diacylglycerol-serine O-phosphatidyltransferase activity"/>
    <property type="evidence" value="ECO:0007669"/>
    <property type="project" value="UniProtKB-EC"/>
</dbReference>
<gene>
    <name evidence="2" type="primary">pssA</name>
    <name evidence="2" type="ordered locus">ATP_00047</name>
</gene>
<keyword evidence="1" id="KW-1133">Transmembrane helix</keyword>
<evidence type="ECO:0000313" key="2">
    <source>
        <dbReference type="EMBL" id="CAP18234.1"/>
    </source>
</evidence>
<dbReference type="EMBL" id="CU469464">
    <property type="protein sequence ID" value="CAP18234.1"/>
    <property type="molecule type" value="Genomic_DNA"/>
</dbReference>
<organism evidence="3">
    <name type="scientific">Phytoplasma mali (strain AT)</name>
    <dbReference type="NCBI Taxonomy" id="482235"/>
    <lineage>
        <taxon>Bacteria</taxon>
        <taxon>Bacillati</taxon>
        <taxon>Mycoplasmatota</taxon>
        <taxon>Mollicutes</taxon>
        <taxon>Acholeplasmatales</taxon>
        <taxon>Acholeplasmataceae</taxon>
        <taxon>Candidatus Phytoplasma</taxon>
        <taxon>16SrX (Apple proliferation group)</taxon>
    </lineage>
</organism>
<dbReference type="Pfam" id="PF01066">
    <property type="entry name" value="CDP-OH_P_transf"/>
    <property type="match status" value="1"/>
</dbReference>
<accession>B3R070</accession>
<evidence type="ECO:0000256" key="1">
    <source>
        <dbReference type="SAM" id="Phobius"/>
    </source>
</evidence>
<dbReference type="Proteomes" id="UP000002020">
    <property type="component" value="Chromosome"/>
</dbReference>
<feature type="transmembrane region" description="Helical" evidence="1">
    <location>
        <begin position="191"/>
        <end position="210"/>
    </location>
</feature>
<feature type="transmembrane region" description="Helical" evidence="1">
    <location>
        <begin position="5"/>
        <end position="26"/>
    </location>
</feature>
<protein>
    <submittedName>
        <fullName evidence="2">CDP-diacylglycerol-serine O-phosphatidyltransferase</fullName>
        <ecNumber evidence="2">2.7.8.8</ecNumber>
    </submittedName>
</protein>
<feature type="transmembrane region" description="Helical" evidence="1">
    <location>
        <begin position="73"/>
        <end position="91"/>
    </location>
</feature>
<dbReference type="STRING" id="37692.ATP_00047"/>